<dbReference type="InterPro" id="IPR001763">
    <property type="entry name" value="Rhodanese-like_dom"/>
</dbReference>
<reference evidence="4" key="1">
    <citation type="submission" date="2014-03" db="EMBL/GenBank/DDBJ databases">
        <title>Molecular Investigation of Pacific North American Membranoptera.</title>
        <authorList>
            <person name="Hughey J.R."/>
            <person name="Hommersand M.H."/>
            <person name="Miller K.A."/>
            <person name="Fuller T."/>
            <person name="Lin S.-M."/>
        </authorList>
    </citation>
    <scope>NUCLEOTIDE SEQUENCE</scope>
</reference>
<dbReference type="GO" id="GO:0005829">
    <property type="term" value="C:cytosol"/>
    <property type="evidence" value="ECO:0007669"/>
    <property type="project" value="TreeGrafter"/>
</dbReference>
<geneLocation type="chloroplast" evidence="4"/>
<evidence type="ECO:0000313" key="4">
    <source>
        <dbReference type="EMBL" id="AHZ94645.1"/>
    </source>
</evidence>
<dbReference type="SMART" id="SM00450">
    <property type="entry name" value="RHOD"/>
    <property type="match status" value="1"/>
</dbReference>
<feature type="transmembrane region" description="Helical" evidence="2">
    <location>
        <begin position="220"/>
        <end position="241"/>
    </location>
</feature>
<dbReference type="GO" id="GO:0008641">
    <property type="term" value="F:ubiquitin-like modifier activating enzyme activity"/>
    <property type="evidence" value="ECO:0007669"/>
    <property type="project" value="InterPro"/>
</dbReference>
<dbReference type="Pfam" id="PF00899">
    <property type="entry name" value="ThiF"/>
    <property type="match status" value="1"/>
</dbReference>
<keyword evidence="2" id="KW-0812">Transmembrane</keyword>
<sequence length="360" mass="41857">MNMLNPNTKKINLLKEECTLYAKHLTLDHIGLNGQKRLKKAKILVIGAGGLGCPAMLYLATSGIGYIGIIDNDNIDLSNLNRQILYSFKNLNQNKLISAKQKLNSINPYCKIILHSYKINNDNALEVIQYYDIIIDACDNFSTRYIIDKYCYNLHKIHIYGAIQQFESQISVFNYKNSISYSDIYPFNINLINNNCNNYGVMGSITGHIGILQATETIKIVLGIGNIIYNNLLVFNLLYIYTKYKQIYLSKIQKINTGINKKSYKSQLLIPKLKYAYLKKNFYPDIIIIDIRQEYEFKKNHLPYSINIPLTRFKAKKTIFFLQYNNKKKIIIYCHTTYRSLIVSNILNKYKIEYSIVKYK</sequence>
<dbReference type="PANTHER" id="PTHR10953">
    <property type="entry name" value="UBIQUITIN-ACTIVATING ENZYME E1"/>
    <property type="match status" value="1"/>
</dbReference>
<dbReference type="Gene3D" id="3.40.250.10">
    <property type="entry name" value="Rhodanese-like domain"/>
    <property type="match status" value="1"/>
</dbReference>
<feature type="domain" description="Rhodanese" evidence="3">
    <location>
        <begin position="282"/>
        <end position="353"/>
    </location>
</feature>
<dbReference type="PROSITE" id="PS50206">
    <property type="entry name" value="RHODANESE_3"/>
    <property type="match status" value="1"/>
</dbReference>
<accession>A0A1L1W8H7</accession>
<evidence type="ECO:0000256" key="2">
    <source>
        <dbReference type="SAM" id="Phobius"/>
    </source>
</evidence>
<dbReference type="FunFam" id="3.40.50.720:FF:000080">
    <property type="entry name" value="Thiazole biosynthesis adenylyltransferase ThiF"/>
    <property type="match status" value="1"/>
</dbReference>
<organism evidence="4">
    <name type="scientific">Membranoptera weeksiae</name>
    <dbReference type="NCBI Taxonomy" id="158720"/>
    <lineage>
        <taxon>Eukaryota</taxon>
        <taxon>Rhodophyta</taxon>
        <taxon>Florideophyceae</taxon>
        <taxon>Rhodymeniophycidae</taxon>
        <taxon>Ceramiales</taxon>
        <taxon>Delesseriaceae</taxon>
        <taxon>Membranoptera</taxon>
    </lineage>
</organism>
<gene>
    <name evidence="4" type="primary">orf382</name>
</gene>
<keyword evidence="4" id="KW-0934">Plastid</keyword>
<dbReference type="GO" id="GO:0016779">
    <property type="term" value="F:nucleotidyltransferase activity"/>
    <property type="evidence" value="ECO:0007669"/>
    <property type="project" value="TreeGrafter"/>
</dbReference>
<name>A0A1L1W8H7_9FLOR</name>
<dbReference type="Gene3D" id="3.40.50.720">
    <property type="entry name" value="NAD(P)-binding Rossmann-like Domain"/>
    <property type="match status" value="1"/>
</dbReference>
<evidence type="ECO:0000256" key="1">
    <source>
        <dbReference type="ARBA" id="ARBA00009919"/>
    </source>
</evidence>
<dbReference type="RefSeq" id="YP_009332631.1">
    <property type="nucleotide sequence ID" value="NC_032396.1"/>
</dbReference>
<proteinExistence type="inferred from homology"/>
<dbReference type="EMBL" id="KJ513670">
    <property type="protein sequence ID" value="AHZ94645.1"/>
    <property type="molecule type" value="Genomic_DNA"/>
</dbReference>
<dbReference type="CDD" id="cd00757">
    <property type="entry name" value="ThiF_MoeB_HesA_family"/>
    <property type="match status" value="1"/>
</dbReference>
<dbReference type="InterPro" id="IPR036873">
    <property type="entry name" value="Rhodanese-like_dom_sf"/>
</dbReference>
<dbReference type="InterPro" id="IPR000594">
    <property type="entry name" value="ThiF_NAD_FAD-bd"/>
</dbReference>
<keyword evidence="2" id="KW-0472">Membrane</keyword>
<keyword evidence="2" id="KW-1133">Transmembrane helix</keyword>
<dbReference type="Pfam" id="PF00581">
    <property type="entry name" value="Rhodanese"/>
    <property type="match status" value="1"/>
</dbReference>
<dbReference type="GO" id="GO:0008146">
    <property type="term" value="F:sulfotransferase activity"/>
    <property type="evidence" value="ECO:0007669"/>
    <property type="project" value="TreeGrafter"/>
</dbReference>
<dbReference type="PANTHER" id="PTHR10953:SF102">
    <property type="entry name" value="ADENYLYLTRANSFERASE AND SULFURTRANSFERASE MOCS3"/>
    <property type="match status" value="1"/>
</dbReference>
<keyword evidence="4" id="KW-0150">Chloroplast</keyword>
<dbReference type="SUPFAM" id="SSF69572">
    <property type="entry name" value="Activating enzymes of the ubiquitin-like proteins"/>
    <property type="match status" value="1"/>
</dbReference>
<protein>
    <recommendedName>
        <fullName evidence="3">Rhodanese domain-containing protein</fullName>
    </recommendedName>
</protein>
<dbReference type="GeneID" id="30689779"/>
<evidence type="ECO:0000259" key="3">
    <source>
        <dbReference type="PROSITE" id="PS50206"/>
    </source>
</evidence>
<dbReference type="AlphaFoldDB" id="A0A1L1W8H7"/>
<dbReference type="InterPro" id="IPR045886">
    <property type="entry name" value="ThiF/MoeB/HesA"/>
</dbReference>
<dbReference type="InterPro" id="IPR035985">
    <property type="entry name" value="Ubiquitin-activating_enz"/>
</dbReference>
<feature type="transmembrane region" description="Helical" evidence="2">
    <location>
        <begin position="43"/>
        <end position="69"/>
    </location>
</feature>
<dbReference type="GO" id="GO:0004792">
    <property type="term" value="F:thiosulfate-cyanide sulfurtransferase activity"/>
    <property type="evidence" value="ECO:0007669"/>
    <property type="project" value="TreeGrafter"/>
</dbReference>
<comment type="similarity">
    <text evidence="1">Belongs to the HesA/MoeB/ThiF family.</text>
</comment>
<dbReference type="CDD" id="cd00158">
    <property type="entry name" value="RHOD"/>
    <property type="match status" value="1"/>
</dbReference>